<dbReference type="InterPro" id="IPR007627">
    <property type="entry name" value="RNA_pol_sigma70_r2"/>
</dbReference>
<gene>
    <name evidence="7" type="ORF">OU798_11595</name>
</gene>
<evidence type="ECO:0000256" key="2">
    <source>
        <dbReference type="ARBA" id="ARBA00023015"/>
    </source>
</evidence>
<evidence type="ECO:0000256" key="1">
    <source>
        <dbReference type="ARBA" id="ARBA00010641"/>
    </source>
</evidence>
<dbReference type="Gene3D" id="1.10.1740.10">
    <property type="match status" value="1"/>
</dbReference>
<sequence>MENNRYNNISDSQLWFTFLRGDKNAFNIIYEKNVQSLYKYGMNFSKDSNLVKDCIHDVFVNLYKYRENLNETNNIQYYLFKALKHSIIKAISKSRKLSPFDDVEVKFYYENSIEDTVTENDIERDQLLLIQKAITKLSIRQKEALYLKFNLGLKYDEIARVMDVNYQSARNLVHRGIQKVRAYCKSNSVLVLFIYANRVNR</sequence>
<dbReference type="Pfam" id="PF04542">
    <property type="entry name" value="Sigma70_r2"/>
    <property type="match status" value="1"/>
</dbReference>
<dbReference type="GO" id="GO:0006352">
    <property type="term" value="P:DNA-templated transcription initiation"/>
    <property type="evidence" value="ECO:0007669"/>
    <property type="project" value="InterPro"/>
</dbReference>
<dbReference type="InterPro" id="IPR013324">
    <property type="entry name" value="RNA_pol_sigma_r3/r4-like"/>
</dbReference>
<accession>A0A9X3J503</accession>
<dbReference type="SUPFAM" id="SSF88946">
    <property type="entry name" value="Sigma2 domain of RNA polymerase sigma factors"/>
    <property type="match status" value="1"/>
</dbReference>
<comment type="similarity">
    <text evidence="1">Belongs to the sigma-70 factor family. ECF subfamily.</text>
</comment>
<keyword evidence="3" id="KW-0731">Sigma factor</keyword>
<dbReference type="InterPro" id="IPR036388">
    <property type="entry name" value="WH-like_DNA-bd_sf"/>
</dbReference>
<keyword evidence="8" id="KW-1185">Reference proteome</keyword>
<dbReference type="SUPFAM" id="SSF88659">
    <property type="entry name" value="Sigma3 and sigma4 domains of RNA polymerase sigma factors"/>
    <property type="match status" value="1"/>
</dbReference>
<dbReference type="Pfam" id="PF08281">
    <property type="entry name" value="Sigma70_r4_2"/>
    <property type="match status" value="1"/>
</dbReference>
<protein>
    <submittedName>
        <fullName evidence="7">Sigma-70 family RNA polymerase sigma factor</fullName>
    </submittedName>
</protein>
<dbReference type="EMBL" id="JAPOHD010000025">
    <property type="protein sequence ID" value="MCY1720989.1"/>
    <property type="molecule type" value="Genomic_DNA"/>
</dbReference>
<dbReference type="PANTHER" id="PTHR43133:SF46">
    <property type="entry name" value="RNA POLYMERASE SIGMA-70 FACTOR ECF SUBFAMILY"/>
    <property type="match status" value="1"/>
</dbReference>
<dbReference type="InterPro" id="IPR039425">
    <property type="entry name" value="RNA_pol_sigma-70-like"/>
</dbReference>
<evidence type="ECO:0000313" key="7">
    <source>
        <dbReference type="EMBL" id="MCY1720989.1"/>
    </source>
</evidence>
<name>A0A9X3J503_9BACT</name>
<dbReference type="InterPro" id="IPR014284">
    <property type="entry name" value="RNA_pol_sigma-70_dom"/>
</dbReference>
<feature type="domain" description="RNA polymerase sigma-70 region 2" evidence="5">
    <location>
        <begin position="29"/>
        <end position="95"/>
    </location>
</feature>
<dbReference type="Proteomes" id="UP001145087">
    <property type="component" value="Unassembled WGS sequence"/>
</dbReference>
<proteinExistence type="inferred from homology"/>
<organism evidence="7 8">
    <name type="scientific">Draconibacterium aestuarii</name>
    <dbReference type="NCBI Taxonomy" id="2998507"/>
    <lineage>
        <taxon>Bacteria</taxon>
        <taxon>Pseudomonadati</taxon>
        <taxon>Bacteroidota</taxon>
        <taxon>Bacteroidia</taxon>
        <taxon>Marinilabiliales</taxon>
        <taxon>Prolixibacteraceae</taxon>
        <taxon>Draconibacterium</taxon>
    </lineage>
</organism>
<feature type="domain" description="RNA polymerase sigma factor 70 region 4 type 2" evidence="6">
    <location>
        <begin position="128"/>
        <end position="179"/>
    </location>
</feature>
<reference evidence="7" key="1">
    <citation type="submission" date="2022-11" db="EMBL/GenBank/DDBJ databases">
        <title>Marilongibacter aestuarii gen. nov., sp. nov., isolated from tidal flat sediment.</title>
        <authorList>
            <person name="Jiayan W."/>
        </authorList>
    </citation>
    <scope>NUCLEOTIDE SEQUENCE</scope>
    <source>
        <strain evidence="7">Z1-6</strain>
    </source>
</reference>
<dbReference type="NCBIfam" id="TIGR02937">
    <property type="entry name" value="sigma70-ECF"/>
    <property type="match status" value="1"/>
</dbReference>
<dbReference type="RefSeq" id="WP_343333323.1">
    <property type="nucleotide sequence ID" value="NZ_JAPOHD010000025.1"/>
</dbReference>
<keyword evidence="2" id="KW-0805">Transcription regulation</keyword>
<dbReference type="InterPro" id="IPR013249">
    <property type="entry name" value="RNA_pol_sigma70_r4_t2"/>
</dbReference>
<dbReference type="AlphaFoldDB" id="A0A9X3J503"/>
<evidence type="ECO:0000259" key="6">
    <source>
        <dbReference type="Pfam" id="PF08281"/>
    </source>
</evidence>
<comment type="caution">
    <text evidence="7">The sequence shown here is derived from an EMBL/GenBank/DDBJ whole genome shotgun (WGS) entry which is preliminary data.</text>
</comment>
<dbReference type="InterPro" id="IPR013325">
    <property type="entry name" value="RNA_pol_sigma_r2"/>
</dbReference>
<dbReference type="PANTHER" id="PTHR43133">
    <property type="entry name" value="RNA POLYMERASE ECF-TYPE SIGMA FACTO"/>
    <property type="match status" value="1"/>
</dbReference>
<evidence type="ECO:0000256" key="4">
    <source>
        <dbReference type="ARBA" id="ARBA00023163"/>
    </source>
</evidence>
<evidence type="ECO:0000259" key="5">
    <source>
        <dbReference type="Pfam" id="PF04542"/>
    </source>
</evidence>
<keyword evidence="4" id="KW-0804">Transcription</keyword>
<evidence type="ECO:0000313" key="8">
    <source>
        <dbReference type="Proteomes" id="UP001145087"/>
    </source>
</evidence>
<evidence type="ECO:0000256" key="3">
    <source>
        <dbReference type="ARBA" id="ARBA00023082"/>
    </source>
</evidence>
<dbReference type="Gene3D" id="1.10.10.10">
    <property type="entry name" value="Winged helix-like DNA-binding domain superfamily/Winged helix DNA-binding domain"/>
    <property type="match status" value="1"/>
</dbReference>
<dbReference type="CDD" id="cd06171">
    <property type="entry name" value="Sigma70_r4"/>
    <property type="match status" value="1"/>
</dbReference>
<dbReference type="GO" id="GO:0003677">
    <property type="term" value="F:DNA binding"/>
    <property type="evidence" value="ECO:0007669"/>
    <property type="project" value="InterPro"/>
</dbReference>
<dbReference type="GO" id="GO:0016987">
    <property type="term" value="F:sigma factor activity"/>
    <property type="evidence" value="ECO:0007669"/>
    <property type="project" value="UniProtKB-KW"/>
</dbReference>